<dbReference type="InterPro" id="IPR050179">
    <property type="entry name" value="Trans_hexapeptide_repeat"/>
</dbReference>
<protein>
    <submittedName>
        <fullName evidence="2">CatB-related O-acetyltransferase</fullName>
        <ecNumber evidence="2">2.3.1.-</ecNumber>
    </submittedName>
</protein>
<dbReference type="Pfam" id="PF00132">
    <property type="entry name" value="Hexapep"/>
    <property type="match status" value="1"/>
</dbReference>
<evidence type="ECO:0000256" key="1">
    <source>
        <dbReference type="ARBA" id="ARBA00007274"/>
    </source>
</evidence>
<keyword evidence="3" id="KW-1185">Reference proteome</keyword>
<dbReference type="InterPro" id="IPR011004">
    <property type="entry name" value="Trimer_LpxA-like_sf"/>
</dbReference>
<dbReference type="PANTHER" id="PTHR43300">
    <property type="entry name" value="ACETYLTRANSFERASE"/>
    <property type="match status" value="1"/>
</dbReference>
<dbReference type="EMBL" id="JBBBOO010000003">
    <property type="protein sequence ID" value="MEI7063192.1"/>
    <property type="molecule type" value="Genomic_DNA"/>
</dbReference>
<dbReference type="CDD" id="cd03349">
    <property type="entry name" value="LbH_XAT"/>
    <property type="match status" value="1"/>
</dbReference>
<accession>A0ABU8JIA3</accession>
<evidence type="ECO:0000313" key="2">
    <source>
        <dbReference type="EMBL" id="MEI7063192.1"/>
    </source>
</evidence>
<dbReference type="SUPFAM" id="SSF51161">
    <property type="entry name" value="Trimeric LpxA-like enzymes"/>
    <property type="match status" value="1"/>
</dbReference>
<dbReference type="InterPro" id="IPR001451">
    <property type="entry name" value="Hexapep"/>
</dbReference>
<dbReference type="PANTHER" id="PTHR43300:SF11">
    <property type="entry name" value="ACETYLTRANSFERASE RV3034C-RELATED"/>
    <property type="match status" value="1"/>
</dbReference>
<organism evidence="2 3">
    <name type="scientific">Dickeya chrysanthemi</name>
    <name type="common">Pectobacterium chrysanthemi</name>
    <name type="synonym">Erwinia chrysanthemi</name>
    <dbReference type="NCBI Taxonomy" id="556"/>
    <lineage>
        <taxon>Bacteria</taxon>
        <taxon>Pseudomonadati</taxon>
        <taxon>Pseudomonadota</taxon>
        <taxon>Gammaproteobacteria</taxon>
        <taxon>Enterobacterales</taxon>
        <taxon>Pectobacteriaceae</taxon>
        <taxon>Dickeya</taxon>
    </lineage>
</organism>
<comment type="similarity">
    <text evidence="1">Belongs to the transferase hexapeptide repeat family.</text>
</comment>
<proteinExistence type="inferred from homology"/>
<sequence>MNYPITFRWNKRIEDFFISEKIFLKHILKTKGVYKKRSILRMSRGKKFSISCDIFAETYSTMPVGGFCSVGAYSYSCSPLPNDITIGRYCSIAKNVKIMGSQHPINWFTTSPITYREDFSARSITGLGETASIYFNEVLPSPVIGNDVWIGEGAVLKGGIVISDGAVIAANAVVTKDVPPYAIVAGVPARVIKYRFTQEKIDNLINSKWWDYEYSDLPKTDDISLFLEKFHDGVSSGSIKKAMIRKINISDAIMSLK</sequence>
<name>A0ABU8JIA3_DICCH</name>
<dbReference type="GO" id="GO:0016746">
    <property type="term" value="F:acyltransferase activity"/>
    <property type="evidence" value="ECO:0007669"/>
    <property type="project" value="UniProtKB-KW"/>
</dbReference>
<keyword evidence="2" id="KW-0808">Transferase</keyword>
<dbReference type="Proteomes" id="UP001359469">
    <property type="component" value="Unassembled WGS sequence"/>
</dbReference>
<dbReference type="RefSeq" id="WP_040000350.1">
    <property type="nucleotide sequence ID" value="NZ_JAFCAF010000006.1"/>
</dbReference>
<keyword evidence="2" id="KW-0012">Acyltransferase</keyword>
<comment type="caution">
    <text evidence="2">The sequence shown here is derived from an EMBL/GenBank/DDBJ whole genome shotgun (WGS) entry which is preliminary data.</text>
</comment>
<evidence type="ECO:0000313" key="3">
    <source>
        <dbReference type="Proteomes" id="UP001359469"/>
    </source>
</evidence>
<reference evidence="2 3" key="1">
    <citation type="submission" date="2024-03" db="EMBL/GenBank/DDBJ databases">
        <title>Analysis of soft rot Pectobacteriaceae population diversity in US potato growing regions between 2016 and 2022.</title>
        <authorList>
            <person name="Ma X."/>
            <person name="Zhang X."/>
            <person name="Stodghill P."/>
            <person name="Rioux R."/>
            <person name="Babler B."/>
            <person name="Shrestha S."/>
            <person name="Babler B."/>
            <person name="Rivedal H."/>
            <person name="Frost K."/>
            <person name="Hao J."/>
            <person name="Secor G."/>
            <person name="Swingle B."/>
        </authorList>
    </citation>
    <scope>NUCLEOTIDE SEQUENCE [LARGE SCALE GENOMIC DNA]</scope>
    <source>
        <strain evidence="2 3">SR64</strain>
    </source>
</reference>
<gene>
    <name evidence="2" type="ORF">WCU84_05880</name>
</gene>
<dbReference type="EC" id="2.3.1.-" evidence="2"/>
<dbReference type="Gene3D" id="2.160.10.10">
    <property type="entry name" value="Hexapeptide repeat proteins"/>
    <property type="match status" value="1"/>
</dbReference>